<dbReference type="EMBL" id="SNXX01000002">
    <property type="protein sequence ID" value="TDQ04025.1"/>
    <property type="molecule type" value="Genomic_DNA"/>
</dbReference>
<evidence type="ECO:0000313" key="1">
    <source>
        <dbReference type="EMBL" id="TDQ04025.1"/>
    </source>
</evidence>
<reference evidence="1 2" key="1">
    <citation type="submission" date="2019-03" db="EMBL/GenBank/DDBJ databases">
        <title>Subsurface microbial communities from deep shales in Ohio and West Virginia, USA.</title>
        <authorList>
            <person name="Wrighton K."/>
        </authorList>
    </citation>
    <scope>NUCLEOTIDE SEQUENCE [LARGE SCALE GENOMIC DNA]</scope>
    <source>
        <strain evidence="1 2">MSL 7</strain>
    </source>
</reference>
<name>A0A4V3D019_9FIRM</name>
<dbReference type="Gene3D" id="3.10.450.50">
    <property type="match status" value="1"/>
</dbReference>
<dbReference type="InterPro" id="IPR004027">
    <property type="entry name" value="SEC_C_motif"/>
</dbReference>
<dbReference type="AlphaFoldDB" id="A0A4V3D019"/>
<evidence type="ECO:0000313" key="2">
    <source>
        <dbReference type="Proteomes" id="UP000295176"/>
    </source>
</evidence>
<comment type="caution">
    <text evidence="1">The sequence shown here is derived from an EMBL/GenBank/DDBJ whole genome shotgun (WGS) entry which is preliminary data.</text>
</comment>
<organism evidence="1 2">
    <name type="scientific">Halanaerobium saccharolyticum</name>
    <dbReference type="NCBI Taxonomy" id="43595"/>
    <lineage>
        <taxon>Bacteria</taxon>
        <taxon>Bacillati</taxon>
        <taxon>Bacillota</taxon>
        <taxon>Clostridia</taxon>
        <taxon>Halanaerobiales</taxon>
        <taxon>Halanaerobiaceae</taxon>
        <taxon>Halanaerobium</taxon>
    </lineage>
</organism>
<accession>A0A4V3D019</accession>
<sequence length="309" mass="36766">MAVLGRNDTCPCGSGEKYKKCCIDKEKLNFEDPKKSIYLEDIKKLDTHTIISRLKYYRIDFNFDEFIENIDNYYSAANLSDDWYQKYQITADGREEDFIWMAAWVLWNRLTDSKDCDEELDEKIEEGYNMLSKNNQEEASSIWLDVWEDFKNRIEKEGHNSLEELNRVFESDLFLSNWITDLEMNLHDLGLKNKDYFKKQIKFCRDFLNLLPESKDYLIQSISKGEAAAYIHLGETEKGDIKFERILKKYPNWTWGYIYWGDQYVLLDDSASNKRKAEQIYKLALQNGDIKKMEDIDILKDRVKEVANH</sequence>
<protein>
    <submittedName>
        <fullName evidence="1">SEC-C motif-containing protein</fullName>
    </submittedName>
</protein>
<dbReference type="Proteomes" id="UP000295176">
    <property type="component" value="Unassembled WGS sequence"/>
</dbReference>
<dbReference type="RefSeq" id="WP_133529625.1">
    <property type="nucleotide sequence ID" value="NZ_SNXX01000002.1"/>
</dbReference>
<dbReference type="SUPFAM" id="SSF103642">
    <property type="entry name" value="Sec-C motif"/>
    <property type="match status" value="1"/>
</dbReference>
<dbReference type="Pfam" id="PF02810">
    <property type="entry name" value="SEC-C"/>
    <property type="match status" value="1"/>
</dbReference>
<proteinExistence type="predicted"/>
<gene>
    <name evidence="1" type="ORF">C7957_102120</name>
</gene>